<name>M6W370_LEPBO</name>
<evidence type="ECO:0000256" key="1">
    <source>
        <dbReference type="SAM" id="MobiDB-lite"/>
    </source>
</evidence>
<gene>
    <name evidence="2" type="ORF">LEP1GSC133_0807</name>
</gene>
<reference evidence="2 3" key="1">
    <citation type="submission" date="2013-01" db="EMBL/GenBank/DDBJ databases">
        <authorList>
            <person name="Harkins D.M."/>
            <person name="Durkin A.S."/>
            <person name="Brinkac L.M."/>
            <person name="Haft D.H."/>
            <person name="Selengut J.D."/>
            <person name="Sanka R."/>
            <person name="DePew J."/>
            <person name="Purushe J."/>
            <person name="Picardeau M."/>
            <person name="Werts C."/>
            <person name="Goarant C."/>
            <person name="Vinetz J.M."/>
            <person name="Sutton G.G."/>
            <person name="Nierman W.C."/>
            <person name="Fouts D.E."/>
        </authorList>
    </citation>
    <scope>NUCLEOTIDE SEQUENCE [LARGE SCALE GENOMIC DNA]</scope>
    <source>
        <strain evidence="2 3">200901868</strain>
    </source>
</reference>
<feature type="region of interest" description="Disordered" evidence="1">
    <location>
        <begin position="1"/>
        <end position="53"/>
    </location>
</feature>
<evidence type="ECO:0000313" key="3">
    <source>
        <dbReference type="Proteomes" id="UP000012159"/>
    </source>
</evidence>
<comment type="caution">
    <text evidence="2">The sequence shown here is derived from an EMBL/GenBank/DDBJ whole genome shotgun (WGS) entry which is preliminary data.</text>
</comment>
<proteinExistence type="predicted"/>
<evidence type="ECO:0000313" key="2">
    <source>
        <dbReference type="EMBL" id="EMO64167.1"/>
    </source>
</evidence>
<sequence>MQVKKRTAKKAVRKTAAKKKTGKKNQVPPVKVLPSSTSGVAVDMTPENSESKE</sequence>
<dbReference type="STRING" id="1192866.LEP1GSC133_0807"/>
<dbReference type="Proteomes" id="UP000012159">
    <property type="component" value="Unassembled WGS sequence"/>
</dbReference>
<feature type="compositionally biased region" description="Basic residues" evidence="1">
    <location>
        <begin position="1"/>
        <end position="23"/>
    </location>
</feature>
<dbReference type="AlphaFoldDB" id="M6W370"/>
<protein>
    <submittedName>
        <fullName evidence="2">Uncharacterized protein</fullName>
    </submittedName>
</protein>
<dbReference type="EMBL" id="AKWF02000029">
    <property type="protein sequence ID" value="EMO64167.1"/>
    <property type="molecule type" value="Genomic_DNA"/>
</dbReference>
<accession>M6W370</accession>
<organism evidence="2 3">
    <name type="scientific">Leptospira borgpetersenii serovar Pomona str. 200901868</name>
    <dbReference type="NCBI Taxonomy" id="1192866"/>
    <lineage>
        <taxon>Bacteria</taxon>
        <taxon>Pseudomonadati</taxon>
        <taxon>Spirochaetota</taxon>
        <taxon>Spirochaetia</taxon>
        <taxon>Leptospirales</taxon>
        <taxon>Leptospiraceae</taxon>
        <taxon>Leptospira</taxon>
    </lineage>
</organism>